<evidence type="ECO:0000313" key="3">
    <source>
        <dbReference type="EMBL" id="KAF2557246.1"/>
    </source>
</evidence>
<comment type="caution">
    <text evidence="3">The sequence shown here is derived from an EMBL/GenBank/DDBJ whole genome shotgun (WGS) entry which is preliminary data.</text>
</comment>
<dbReference type="Proteomes" id="UP000712281">
    <property type="component" value="Unassembled WGS sequence"/>
</dbReference>
<dbReference type="AlphaFoldDB" id="A0A8S9HLE0"/>
<feature type="region of interest" description="Disordered" evidence="1">
    <location>
        <begin position="37"/>
        <end position="130"/>
    </location>
</feature>
<evidence type="ECO:0000313" key="2">
    <source>
        <dbReference type="EMBL" id="KAF2545887.1"/>
    </source>
</evidence>
<evidence type="ECO:0000256" key="1">
    <source>
        <dbReference type="SAM" id="MobiDB-lite"/>
    </source>
</evidence>
<evidence type="ECO:0000313" key="4">
    <source>
        <dbReference type="Proteomes" id="UP000712281"/>
    </source>
</evidence>
<organism evidence="3 4">
    <name type="scientific">Brassica cretica</name>
    <name type="common">Mustard</name>
    <dbReference type="NCBI Taxonomy" id="69181"/>
    <lineage>
        <taxon>Eukaryota</taxon>
        <taxon>Viridiplantae</taxon>
        <taxon>Streptophyta</taxon>
        <taxon>Embryophyta</taxon>
        <taxon>Tracheophyta</taxon>
        <taxon>Spermatophyta</taxon>
        <taxon>Magnoliopsida</taxon>
        <taxon>eudicotyledons</taxon>
        <taxon>Gunneridae</taxon>
        <taxon>Pentapetalae</taxon>
        <taxon>rosids</taxon>
        <taxon>malvids</taxon>
        <taxon>Brassicales</taxon>
        <taxon>Brassicaceae</taxon>
        <taxon>Brassiceae</taxon>
        <taxon>Brassica</taxon>
    </lineage>
</organism>
<sequence length="130" mass="14631">MKEVPSTYHQCVKIPLPDGVCTIKGSQNTFIACFVAERKTRERKGKPDDNDKKLKEKLQRRKRASEKGTKIKHIIIRGEGTTPQDEGKQVSQKEKENAVQKTKEETLPSSSSPSSPTKHDPKQTTTDIND</sequence>
<proteinExistence type="predicted"/>
<feature type="compositionally biased region" description="Basic and acidic residues" evidence="1">
    <location>
        <begin position="37"/>
        <end position="57"/>
    </location>
</feature>
<name>A0A8S9HLE0_BRACR</name>
<dbReference type="EMBL" id="QGKY02001925">
    <property type="protein sequence ID" value="KAF2545887.1"/>
    <property type="molecule type" value="Genomic_DNA"/>
</dbReference>
<reference evidence="3" key="1">
    <citation type="submission" date="2019-12" db="EMBL/GenBank/DDBJ databases">
        <title>Genome sequencing and annotation of Brassica cretica.</title>
        <authorList>
            <person name="Studholme D.J."/>
            <person name="Sarris P.F."/>
        </authorList>
    </citation>
    <scope>NUCLEOTIDE SEQUENCE</scope>
    <source>
        <strain evidence="3">PFS-001/15</strain>
        <strain evidence="2">PFS-102/07</strain>
        <tissue evidence="3">Leaf</tissue>
    </source>
</reference>
<feature type="compositionally biased region" description="Basic and acidic residues" evidence="1">
    <location>
        <begin position="85"/>
        <end position="106"/>
    </location>
</feature>
<protein>
    <submittedName>
        <fullName evidence="3">Uncharacterized protein</fullName>
    </submittedName>
</protein>
<accession>A0A8S9HLE0</accession>
<gene>
    <name evidence="3" type="ORF">F2Q68_00014344</name>
    <name evidence="2" type="ORF">F2Q70_00020890</name>
</gene>
<dbReference type="EMBL" id="QGKW02001940">
    <property type="protein sequence ID" value="KAF2557246.1"/>
    <property type="molecule type" value="Genomic_DNA"/>
</dbReference>
<feature type="compositionally biased region" description="Basic residues" evidence="1">
    <location>
        <begin position="58"/>
        <end position="75"/>
    </location>
</feature>